<dbReference type="PRINTS" id="PR00039">
    <property type="entry name" value="HTHLYSR"/>
</dbReference>
<accession>A0A2U2AKN3</accession>
<dbReference type="OrthoDB" id="9775392at2"/>
<evidence type="ECO:0000313" key="8">
    <source>
        <dbReference type="EMBL" id="PWD89655.1"/>
    </source>
</evidence>
<keyword evidence="10" id="KW-1185">Reference proteome</keyword>
<dbReference type="SUPFAM" id="SSF46785">
    <property type="entry name" value="Winged helix' DNA-binding domain"/>
    <property type="match status" value="1"/>
</dbReference>
<evidence type="ECO:0000256" key="4">
    <source>
        <dbReference type="ARBA" id="ARBA00023159"/>
    </source>
</evidence>
<evidence type="ECO:0000256" key="3">
    <source>
        <dbReference type="ARBA" id="ARBA00023125"/>
    </source>
</evidence>
<sequence length="290" mass="32994">MKLNELRYFIAVAEERHFGRAAQKCFISQPALSIGIKNLEASMDVSLFERTTNEVLLTPEGEKALPKARRIFELVDELLSLSKDSDSIEGRFNLGIIFTIAPYLLPKMIPLLREAAPQLQLNLFENMTDNLLPMLKTGEIDAAILALPIADPTFEVIELYEEPFFVITPKDHPLNGKESISPDEIHEYDPLLLNIGHCFRDQVLDRCKEINATNSHHHSLETIRNIVAAGHQISVLPKYALTDDHLSELLHYIPFTEPVPTRKVALVYRKEFTQMKKIEIIAKCIEDLKL</sequence>
<dbReference type="InterPro" id="IPR036388">
    <property type="entry name" value="WH-like_DNA-bd_sf"/>
</dbReference>
<dbReference type="InterPro" id="IPR005119">
    <property type="entry name" value="LysR_subst-bd"/>
</dbReference>
<dbReference type="InterPro" id="IPR000847">
    <property type="entry name" value="LysR_HTH_N"/>
</dbReference>
<dbReference type="GO" id="GO:0003700">
    <property type="term" value="F:DNA-binding transcription factor activity"/>
    <property type="evidence" value="ECO:0007669"/>
    <property type="project" value="InterPro"/>
</dbReference>
<evidence type="ECO:0000313" key="7">
    <source>
        <dbReference type="EMBL" id="PWD83446.1"/>
    </source>
</evidence>
<dbReference type="RefSeq" id="WP_109202320.1">
    <property type="nucleotide sequence ID" value="NZ_QEWS01000015.1"/>
</dbReference>
<dbReference type="Proteomes" id="UP000245217">
    <property type="component" value="Unassembled WGS sequence"/>
</dbReference>
<dbReference type="EMBL" id="QEWW01000012">
    <property type="protein sequence ID" value="PWD83446.1"/>
    <property type="molecule type" value="Genomic_DNA"/>
</dbReference>
<name>A0A2U2AKN3_9GAMM</name>
<evidence type="ECO:0000313" key="9">
    <source>
        <dbReference type="Proteomes" id="UP000245059"/>
    </source>
</evidence>
<evidence type="ECO:0000313" key="10">
    <source>
        <dbReference type="Proteomes" id="UP000245217"/>
    </source>
</evidence>
<comment type="similarity">
    <text evidence="1">Belongs to the LysR transcriptional regulatory family.</text>
</comment>
<dbReference type="Gene3D" id="1.10.10.10">
    <property type="entry name" value="Winged helix-like DNA-binding domain superfamily/Winged helix DNA-binding domain"/>
    <property type="match status" value="1"/>
</dbReference>
<gene>
    <name evidence="7" type="ORF">DC077_09850</name>
    <name evidence="8" type="ORF">DC078_09620</name>
</gene>
<evidence type="ECO:0000256" key="1">
    <source>
        <dbReference type="ARBA" id="ARBA00009437"/>
    </source>
</evidence>
<evidence type="ECO:0000256" key="5">
    <source>
        <dbReference type="ARBA" id="ARBA00023163"/>
    </source>
</evidence>
<keyword evidence="4" id="KW-0010">Activator</keyword>
<proteinExistence type="inferred from homology"/>
<dbReference type="Pfam" id="PF03466">
    <property type="entry name" value="LysR_substrate"/>
    <property type="match status" value="1"/>
</dbReference>
<evidence type="ECO:0000259" key="6">
    <source>
        <dbReference type="PROSITE" id="PS50931"/>
    </source>
</evidence>
<comment type="caution">
    <text evidence="7">The sequence shown here is derived from an EMBL/GenBank/DDBJ whole genome shotgun (WGS) entry which is preliminary data.</text>
</comment>
<dbReference type="GO" id="GO:0032993">
    <property type="term" value="C:protein-DNA complex"/>
    <property type="evidence" value="ECO:0007669"/>
    <property type="project" value="TreeGrafter"/>
</dbReference>
<keyword evidence="5" id="KW-0804">Transcription</keyword>
<reference evidence="9 10" key="2">
    <citation type="submission" date="2018-05" db="EMBL/GenBank/DDBJ databases">
        <title>Ignatzschineria dubaiensis sp. nov., isolated from necrotic foot tissues of dromedaries (Camelus dromedarius) and associated maggots in Dubai, United Arab Emirates.</title>
        <authorList>
            <person name="Tsang C.C."/>
            <person name="Tang J.Y.M."/>
            <person name="Fong J.Y.H."/>
            <person name="Kinne J."/>
            <person name="Lee H.H."/>
            <person name="Joseph M."/>
            <person name="Jose S."/>
            <person name="Schuster R.K."/>
            <person name="Tang Y."/>
            <person name="Sivakumar S."/>
            <person name="Chen J.H.K."/>
            <person name="Teng J.L.L."/>
            <person name="Lau S.K.P."/>
            <person name="Wernery U."/>
            <person name="Woo P.C.Y."/>
        </authorList>
    </citation>
    <scope>NUCLEOTIDE SEQUENCE [LARGE SCALE GENOMIC DNA]</scope>
    <source>
        <strain evidence="9">UAE-HKU57</strain>
        <strain evidence="10">UAE-HKU58</strain>
    </source>
</reference>
<protein>
    <submittedName>
        <fullName evidence="7">Hydrogen peroxide-inducible genes activator</fullName>
    </submittedName>
</protein>
<dbReference type="PANTHER" id="PTHR30346:SF26">
    <property type="entry name" value="HYDROGEN PEROXIDE-INDUCIBLE GENES ACTIVATOR"/>
    <property type="match status" value="1"/>
</dbReference>
<dbReference type="InterPro" id="IPR036390">
    <property type="entry name" value="WH_DNA-bd_sf"/>
</dbReference>
<keyword evidence="3" id="KW-0238">DNA-binding</keyword>
<evidence type="ECO:0000256" key="2">
    <source>
        <dbReference type="ARBA" id="ARBA00023015"/>
    </source>
</evidence>
<feature type="domain" description="HTH lysR-type" evidence="6">
    <location>
        <begin position="1"/>
        <end position="58"/>
    </location>
</feature>
<dbReference type="FunFam" id="1.10.10.10:FF:000001">
    <property type="entry name" value="LysR family transcriptional regulator"/>
    <property type="match status" value="1"/>
</dbReference>
<dbReference type="AlphaFoldDB" id="A0A2U2AKN3"/>
<organism evidence="7 9">
    <name type="scientific">Ignatzschineria cameli</name>
    <dbReference type="NCBI Taxonomy" id="2182793"/>
    <lineage>
        <taxon>Bacteria</taxon>
        <taxon>Pseudomonadati</taxon>
        <taxon>Pseudomonadota</taxon>
        <taxon>Gammaproteobacteria</taxon>
        <taxon>Cardiobacteriales</taxon>
        <taxon>Ignatzschineriaceae</taxon>
        <taxon>Ignatzschineria</taxon>
    </lineage>
</organism>
<reference evidence="7" key="1">
    <citation type="journal article" date="2018" name="Genome Announc.">
        <title>Ignatzschineria cameli sp. nov., isolated from necrotic foot tissue of dromedaries (Camelus dromedarius) and associated maggots (Wohlfahrtia species) in Dubai.</title>
        <authorList>
            <person name="Tsang C.C."/>
            <person name="Tang J.Y."/>
            <person name="Fong J.Y."/>
            <person name="Kinne J."/>
            <person name="Lee H.H."/>
            <person name="Joseph M."/>
            <person name="Jose S."/>
            <person name="Schuster R.K."/>
            <person name="Tang Y."/>
            <person name="Sivakumar S."/>
            <person name="Chen J.H."/>
            <person name="Teng J.L."/>
            <person name="Lau S.K."/>
            <person name="Wernery U."/>
            <person name="Woo P.C."/>
        </authorList>
    </citation>
    <scope>NUCLEOTIDE SEQUENCE</scope>
    <source>
        <strain evidence="7">UAE-HKU57</strain>
        <strain evidence="8">UAE-HKU58</strain>
    </source>
</reference>
<dbReference type="CDD" id="cd08411">
    <property type="entry name" value="PBP2_OxyR"/>
    <property type="match status" value="1"/>
</dbReference>
<dbReference type="Pfam" id="PF00126">
    <property type="entry name" value="HTH_1"/>
    <property type="match status" value="1"/>
</dbReference>
<dbReference type="SUPFAM" id="SSF53850">
    <property type="entry name" value="Periplasmic binding protein-like II"/>
    <property type="match status" value="1"/>
</dbReference>
<dbReference type="GO" id="GO:0003677">
    <property type="term" value="F:DNA binding"/>
    <property type="evidence" value="ECO:0007669"/>
    <property type="project" value="UniProtKB-KW"/>
</dbReference>
<dbReference type="PROSITE" id="PS50931">
    <property type="entry name" value="HTH_LYSR"/>
    <property type="match status" value="1"/>
</dbReference>
<dbReference type="PANTHER" id="PTHR30346">
    <property type="entry name" value="TRANSCRIPTIONAL DUAL REGULATOR HCAR-RELATED"/>
    <property type="match status" value="1"/>
</dbReference>
<dbReference type="EMBL" id="QEWV01000014">
    <property type="protein sequence ID" value="PWD89655.1"/>
    <property type="molecule type" value="Genomic_DNA"/>
</dbReference>
<dbReference type="Gene3D" id="3.40.190.10">
    <property type="entry name" value="Periplasmic binding protein-like II"/>
    <property type="match status" value="2"/>
</dbReference>
<keyword evidence="2" id="KW-0805">Transcription regulation</keyword>
<dbReference type="Proteomes" id="UP000245059">
    <property type="component" value="Unassembled WGS sequence"/>
</dbReference>